<keyword evidence="5" id="KW-0597">Phosphoprotein</keyword>
<evidence type="ECO:0000256" key="12">
    <source>
        <dbReference type="ARBA" id="ARBA00023012"/>
    </source>
</evidence>
<evidence type="ECO:0000256" key="9">
    <source>
        <dbReference type="ARBA" id="ARBA00022777"/>
    </source>
</evidence>
<dbReference type="GO" id="GO:0005524">
    <property type="term" value="F:ATP binding"/>
    <property type="evidence" value="ECO:0007669"/>
    <property type="project" value="UniProtKB-KW"/>
</dbReference>
<gene>
    <name evidence="16" type="ORF">BBD41_14845</name>
</gene>
<keyword evidence="12" id="KW-0902">Two-component regulatory system</keyword>
<evidence type="ECO:0000259" key="15">
    <source>
        <dbReference type="PROSITE" id="PS50109"/>
    </source>
</evidence>
<dbReference type="Pfam" id="PF00512">
    <property type="entry name" value="HisKA"/>
    <property type="match status" value="1"/>
</dbReference>
<dbReference type="SUPFAM" id="SSF55874">
    <property type="entry name" value="ATPase domain of HSP90 chaperone/DNA topoisomerase II/histidine kinase"/>
    <property type="match status" value="1"/>
</dbReference>
<dbReference type="AlphaFoldDB" id="A0A1B2E1E4"/>
<evidence type="ECO:0000256" key="1">
    <source>
        <dbReference type="ARBA" id="ARBA00000085"/>
    </source>
</evidence>
<feature type="coiled-coil region" evidence="14">
    <location>
        <begin position="53"/>
        <end position="80"/>
    </location>
</feature>
<keyword evidence="6" id="KW-0808">Transferase</keyword>
<evidence type="ECO:0000256" key="8">
    <source>
        <dbReference type="ARBA" id="ARBA00022741"/>
    </source>
</evidence>
<keyword evidence="14" id="KW-0175">Coiled coil</keyword>
<sequence length="303" mass="35558">MWGWIFVFLAFALLLYIFFLKQELRKLKQEIQEIPTNASYGSRLYVDFREKAIMELVDELNQMIDTFEEKNRQAKRMEENVKLSIAGLSHDLRTPLTSIHGYVQLFHAATDETKKAQYLKIIEHAVKRLMEMTDHFYDLARIEMNQKEMALSSISLSNLVEEIFLSFYEQFEEKHIELQFPEPVHERPTIIADPLLLTRVIQNIVQNILRYANSQAVIRYLEEDNHLIFSIKNDIKPDSKVAIEKVFTRFYTEVSSRTNTESSGIGLYLSKKLVEKMNGSMDAVLQDGWFILNIHLPLNRTQM</sequence>
<evidence type="ECO:0000256" key="13">
    <source>
        <dbReference type="ARBA" id="ARBA00023136"/>
    </source>
</evidence>
<dbReference type="GO" id="GO:0000155">
    <property type="term" value="F:phosphorelay sensor kinase activity"/>
    <property type="evidence" value="ECO:0007669"/>
    <property type="project" value="InterPro"/>
</dbReference>
<dbReference type="InterPro" id="IPR036890">
    <property type="entry name" value="HATPase_C_sf"/>
</dbReference>
<dbReference type="EC" id="2.7.13.3" evidence="3"/>
<dbReference type="PANTHER" id="PTHR45528:SF1">
    <property type="entry name" value="SENSOR HISTIDINE KINASE CPXA"/>
    <property type="match status" value="1"/>
</dbReference>
<evidence type="ECO:0000256" key="10">
    <source>
        <dbReference type="ARBA" id="ARBA00022840"/>
    </source>
</evidence>
<dbReference type="SUPFAM" id="SSF47384">
    <property type="entry name" value="Homodimeric domain of signal transducing histidine kinase"/>
    <property type="match status" value="1"/>
</dbReference>
<evidence type="ECO:0000256" key="2">
    <source>
        <dbReference type="ARBA" id="ARBA00004651"/>
    </source>
</evidence>
<dbReference type="Gene3D" id="1.10.287.130">
    <property type="match status" value="1"/>
</dbReference>
<keyword evidence="10" id="KW-0067">ATP-binding</keyword>
<dbReference type="PANTHER" id="PTHR45528">
    <property type="entry name" value="SENSOR HISTIDINE KINASE CPXA"/>
    <property type="match status" value="1"/>
</dbReference>
<dbReference type="KEGG" id="pib:BBD41_14845"/>
<dbReference type="RefSeq" id="WP_099478030.1">
    <property type="nucleotide sequence ID" value="NZ_CP016809.1"/>
</dbReference>
<evidence type="ECO:0000256" key="5">
    <source>
        <dbReference type="ARBA" id="ARBA00022553"/>
    </source>
</evidence>
<keyword evidence="13" id="KW-0472">Membrane</keyword>
<dbReference type="InterPro" id="IPR005467">
    <property type="entry name" value="His_kinase_dom"/>
</dbReference>
<evidence type="ECO:0000256" key="7">
    <source>
        <dbReference type="ARBA" id="ARBA00022692"/>
    </source>
</evidence>
<name>A0A1B2E1E4_9BACL</name>
<evidence type="ECO:0000313" key="16">
    <source>
        <dbReference type="EMBL" id="ANY73749.1"/>
    </source>
</evidence>
<dbReference type="SMART" id="SM00388">
    <property type="entry name" value="HisKA"/>
    <property type="match status" value="1"/>
</dbReference>
<comment type="catalytic activity">
    <reaction evidence="1">
        <text>ATP + protein L-histidine = ADP + protein N-phospho-L-histidine.</text>
        <dbReference type="EC" id="2.7.13.3"/>
    </reaction>
</comment>
<dbReference type="EMBL" id="CP016809">
    <property type="protein sequence ID" value="ANY73749.1"/>
    <property type="molecule type" value="Genomic_DNA"/>
</dbReference>
<feature type="domain" description="Histidine kinase" evidence="15">
    <location>
        <begin position="87"/>
        <end position="300"/>
    </location>
</feature>
<proteinExistence type="predicted"/>
<dbReference type="CDD" id="cd00082">
    <property type="entry name" value="HisKA"/>
    <property type="match status" value="1"/>
</dbReference>
<protein>
    <recommendedName>
        <fullName evidence="3">histidine kinase</fullName>
        <ecNumber evidence="3">2.7.13.3</ecNumber>
    </recommendedName>
</protein>
<comment type="subcellular location">
    <subcellularLocation>
        <location evidence="2">Cell membrane</location>
        <topology evidence="2">Multi-pass membrane protein</topology>
    </subcellularLocation>
</comment>
<dbReference type="InterPro" id="IPR003594">
    <property type="entry name" value="HATPase_dom"/>
</dbReference>
<evidence type="ECO:0000256" key="6">
    <source>
        <dbReference type="ARBA" id="ARBA00022679"/>
    </source>
</evidence>
<dbReference type="InterPro" id="IPR036097">
    <property type="entry name" value="HisK_dim/P_sf"/>
</dbReference>
<dbReference type="GO" id="GO:0005886">
    <property type="term" value="C:plasma membrane"/>
    <property type="evidence" value="ECO:0007669"/>
    <property type="project" value="UniProtKB-SubCell"/>
</dbReference>
<dbReference type="Gene3D" id="3.30.565.10">
    <property type="entry name" value="Histidine kinase-like ATPase, C-terminal domain"/>
    <property type="match status" value="1"/>
</dbReference>
<evidence type="ECO:0000256" key="11">
    <source>
        <dbReference type="ARBA" id="ARBA00022989"/>
    </source>
</evidence>
<accession>A0A1B2E1E4</accession>
<keyword evidence="8" id="KW-0547">Nucleotide-binding</keyword>
<dbReference type="InterPro" id="IPR050398">
    <property type="entry name" value="HssS/ArlS-like"/>
</dbReference>
<keyword evidence="4" id="KW-1003">Cell membrane</keyword>
<dbReference type="Pfam" id="PF02518">
    <property type="entry name" value="HATPase_c"/>
    <property type="match status" value="1"/>
</dbReference>
<evidence type="ECO:0000256" key="3">
    <source>
        <dbReference type="ARBA" id="ARBA00012438"/>
    </source>
</evidence>
<reference evidence="16" key="1">
    <citation type="submission" date="2016-08" db="EMBL/GenBank/DDBJ databases">
        <title>Complete Genome Seqeunce of Paenibacillus sp. nov. IHBB 9852 from high altitute lake of Indian trans-Himalayas.</title>
        <authorList>
            <person name="Kiran S."/>
            <person name="Swarnkar M.K."/>
            <person name="Rana A."/>
            <person name="Tewari R."/>
            <person name="Gulati A."/>
        </authorList>
    </citation>
    <scope>NUCLEOTIDE SEQUENCE [LARGE SCALE GENOMIC DNA]</scope>
    <source>
        <strain evidence="16">IHBB 9852</strain>
    </source>
</reference>
<keyword evidence="7" id="KW-0812">Transmembrane</keyword>
<dbReference type="InterPro" id="IPR003661">
    <property type="entry name" value="HisK_dim/P_dom"/>
</dbReference>
<evidence type="ECO:0000256" key="4">
    <source>
        <dbReference type="ARBA" id="ARBA00022475"/>
    </source>
</evidence>
<evidence type="ECO:0000256" key="14">
    <source>
        <dbReference type="SAM" id="Coils"/>
    </source>
</evidence>
<organism evidence="16">
    <name type="scientific">Paenibacillus ihbetae</name>
    <dbReference type="NCBI Taxonomy" id="1870820"/>
    <lineage>
        <taxon>Bacteria</taxon>
        <taxon>Bacillati</taxon>
        <taxon>Bacillota</taxon>
        <taxon>Bacilli</taxon>
        <taxon>Bacillales</taxon>
        <taxon>Paenibacillaceae</taxon>
        <taxon>Paenibacillus</taxon>
    </lineage>
</organism>
<dbReference type="PROSITE" id="PS50109">
    <property type="entry name" value="HIS_KIN"/>
    <property type="match status" value="1"/>
</dbReference>
<dbReference type="SMART" id="SM00387">
    <property type="entry name" value="HATPase_c"/>
    <property type="match status" value="1"/>
</dbReference>
<keyword evidence="9 16" id="KW-0418">Kinase</keyword>
<keyword evidence="11" id="KW-1133">Transmembrane helix</keyword>